<accession>A0ABV7PVF3</accession>
<feature type="transmembrane region" description="Helical" evidence="1">
    <location>
        <begin position="27"/>
        <end position="50"/>
    </location>
</feature>
<name>A0ABV7PVF3_9ACTN</name>
<keyword evidence="1" id="KW-0812">Transmembrane</keyword>
<comment type="caution">
    <text evidence="2">The sequence shown here is derived from an EMBL/GenBank/DDBJ whole genome shotgun (WGS) entry which is preliminary data.</text>
</comment>
<protein>
    <recommendedName>
        <fullName evidence="4">PH domain-containing protein</fullName>
    </recommendedName>
</protein>
<evidence type="ECO:0000313" key="2">
    <source>
        <dbReference type="EMBL" id="MFC3492561.1"/>
    </source>
</evidence>
<keyword evidence="1" id="KW-1133">Transmembrane helix</keyword>
<evidence type="ECO:0000256" key="1">
    <source>
        <dbReference type="SAM" id="Phobius"/>
    </source>
</evidence>
<gene>
    <name evidence="2" type="ORF">ACFO8M_08695</name>
</gene>
<dbReference type="Proteomes" id="UP001595712">
    <property type="component" value="Unassembled WGS sequence"/>
</dbReference>
<evidence type="ECO:0008006" key="4">
    <source>
        <dbReference type="Google" id="ProtNLM"/>
    </source>
</evidence>
<evidence type="ECO:0000313" key="3">
    <source>
        <dbReference type="Proteomes" id="UP001595712"/>
    </source>
</evidence>
<sequence length="136" mass="15052">MILIIGSIFGAIPAVSAIRIGQESLVNFWMLGLTVVTFGAGAAIGAFGVAHSVTRIDTRGLARRQSNGRFHDLKRLKREQRFVIAKHCLCIQGPDGTIEKTEIAKWRLRREDWELIAQRYPDIGATESPTSRGSHP</sequence>
<reference evidence="3" key="1">
    <citation type="journal article" date="2019" name="Int. J. Syst. Evol. Microbiol.">
        <title>The Global Catalogue of Microorganisms (GCM) 10K type strain sequencing project: providing services to taxonomists for standard genome sequencing and annotation.</title>
        <authorList>
            <consortium name="The Broad Institute Genomics Platform"/>
            <consortium name="The Broad Institute Genome Sequencing Center for Infectious Disease"/>
            <person name="Wu L."/>
            <person name="Ma J."/>
        </authorList>
    </citation>
    <scope>NUCLEOTIDE SEQUENCE [LARGE SCALE GENOMIC DNA]</scope>
    <source>
        <strain evidence="3">CGMCC 4.7396</strain>
    </source>
</reference>
<dbReference type="RefSeq" id="WP_387973394.1">
    <property type="nucleotide sequence ID" value="NZ_JBHRWO010000008.1"/>
</dbReference>
<organism evidence="2 3">
    <name type="scientific">Glycomyces rhizosphaerae</name>
    <dbReference type="NCBI Taxonomy" id="2054422"/>
    <lineage>
        <taxon>Bacteria</taxon>
        <taxon>Bacillati</taxon>
        <taxon>Actinomycetota</taxon>
        <taxon>Actinomycetes</taxon>
        <taxon>Glycomycetales</taxon>
        <taxon>Glycomycetaceae</taxon>
        <taxon>Glycomyces</taxon>
    </lineage>
</organism>
<dbReference type="EMBL" id="JBHRWO010000008">
    <property type="protein sequence ID" value="MFC3492561.1"/>
    <property type="molecule type" value="Genomic_DNA"/>
</dbReference>
<keyword evidence="1" id="KW-0472">Membrane</keyword>
<proteinExistence type="predicted"/>
<keyword evidence="3" id="KW-1185">Reference proteome</keyword>